<protein>
    <submittedName>
        <fullName evidence="1">Uncharacterized protein</fullName>
    </submittedName>
</protein>
<evidence type="ECO:0000313" key="2">
    <source>
        <dbReference type="Proteomes" id="UP000182444"/>
    </source>
</evidence>
<accession>A0A1D8NHW2</accession>
<dbReference type="VEuPathDB" id="FungiDB:YALI1_E12873g"/>
<dbReference type="EMBL" id="CP017557">
    <property type="protein sequence ID" value="AOW05220.1"/>
    <property type="molecule type" value="Genomic_DNA"/>
</dbReference>
<dbReference type="Proteomes" id="UP000182444">
    <property type="component" value="Chromosome 1E"/>
</dbReference>
<dbReference type="AlphaFoldDB" id="A0A1D8NHW2"/>
<gene>
    <name evidence="1" type="ORF">YALI1_E12873g</name>
</gene>
<dbReference type="GeneID" id="94583578"/>
<reference evidence="1 2" key="1">
    <citation type="journal article" date="2016" name="PLoS ONE">
        <title>Sequence Assembly of Yarrowia lipolytica Strain W29/CLIB89 Shows Transposable Element Diversity.</title>
        <authorList>
            <person name="Magnan C."/>
            <person name="Yu J."/>
            <person name="Chang I."/>
            <person name="Jahn E."/>
            <person name="Kanomata Y."/>
            <person name="Wu J."/>
            <person name="Zeller M."/>
            <person name="Oakes M."/>
            <person name="Baldi P."/>
            <person name="Sandmeyer S."/>
        </authorList>
    </citation>
    <scope>NUCLEOTIDE SEQUENCE [LARGE SCALE GENOMIC DNA]</scope>
    <source>
        <strain evidence="2">CLIB89(W29)</strain>
    </source>
</reference>
<sequence length="67" mass="7384">MAMGCATNDFEQRYSPHRGTLLNSWIPHNKATAVIYSTMKPLDDSPSVIIACSYQDITSKIGIITLP</sequence>
<proteinExistence type="predicted"/>
<dbReference type="RefSeq" id="XP_068139068.1">
    <property type="nucleotide sequence ID" value="XM_068282967.1"/>
</dbReference>
<organism evidence="1 2">
    <name type="scientific">Yarrowia lipolytica</name>
    <name type="common">Candida lipolytica</name>
    <dbReference type="NCBI Taxonomy" id="4952"/>
    <lineage>
        <taxon>Eukaryota</taxon>
        <taxon>Fungi</taxon>
        <taxon>Dikarya</taxon>
        <taxon>Ascomycota</taxon>
        <taxon>Saccharomycotina</taxon>
        <taxon>Dipodascomycetes</taxon>
        <taxon>Dipodascales</taxon>
        <taxon>Dipodascales incertae sedis</taxon>
        <taxon>Yarrowia</taxon>
    </lineage>
</organism>
<evidence type="ECO:0000313" key="1">
    <source>
        <dbReference type="EMBL" id="AOW05220.1"/>
    </source>
</evidence>
<name>A0A1D8NHW2_YARLL</name>